<keyword evidence="3" id="KW-0227">DNA damage</keyword>
<dbReference type="SUPFAM" id="SSF52980">
    <property type="entry name" value="Restriction endonuclease-like"/>
    <property type="match status" value="1"/>
</dbReference>
<dbReference type="SUPFAM" id="SSF52540">
    <property type="entry name" value="P-loop containing nucleoside triphosphate hydrolases"/>
    <property type="match status" value="1"/>
</dbReference>
<keyword evidence="1" id="KW-0540">Nuclease</keyword>
<evidence type="ECO:0000313" key="12">
    <source>
        <dbReference type="EMBL" id="TDP49808.1"/>
    </source>
</evidence>
<evidence type="ECO:0000256" key="6">
    <source>
        <dbReference type="ARBA" id="ARBA00022839"/>
    </source>
</evidence>
<evidence type="ECO:0000256" key="5">
    <source>
        <dbReference type="ARBA" id="ARBA00022806"/>
    </source>
</evidence>
<dbReference type="Pfam" id="PF12705">
    <property type="entry name" value="PDDEXK_1"/>
    <property type="match status" value="1"/>
</dbReference>
<dbReference type="GO" id="GO:0006310">
    <property type="term" value="P:DNA recombination"/>
    <property type="evidence" value="ECO:0007669"/>
    <property type="project" value="TreeGrafter"/>
</dbReference>
<gene>
    <name evidence="12" type="ORF">EV211_1464</name>
</gene>
<evidence type="ECO:0000259" key="11">
    <source>
        <dbReference type="Pfam" id="PF21445"/>
    </source>
</evidence>
<feature type="domain" description="ATP-dependent helicase/deoxyribonuclease subunit B N-terminal" evidence="11">
    <location>
        <begin position="5"/>
        <end position="281"/>
    </location>
</feature>
<sequence length="1087" mass="121996">MLNIYYGRECIDKEKFIYETIAKAGYGPGERTLVIVPDQYTLEAERRAFDILGVQSLIGLDVFSMSRLGHNILAEVGGGRNTFIDKYGRQMLLTSIAREEDENLQVFRGNMAKSSFIELTNDFISEMKQYGATVDTITEIMETVGKDSLLYKKLADLRLIYARYQEKIEGKYTDSEDLIDLYIDKIGQSRLITGSRIWVYGFDSFAPKSMEVLTGLMAVAEEVNVVMTYDCHCPDEDLFQLTGLVIDKLRQGADSAGCPLGEFSRISDISDEYNIDNNADITIVEAANLYNEAETAAAYILHLLRDEGLRYRDIVIICNDQTKRASIIGRVFDEYGLEIFHDAKRKILNSNVAIYIVALLETLGHRYRTTDIFKALKTGMTNLTDDEIEALENYSLKYRIKGSMWLKPFEKGAAKYGEDGLAELEALRGRAMRIFTGLADIYNKKQTVRSFVSGFYDYLTGPLDIGRGLGSFKEAQIEAGLPDQADATDQIWSMIMGLFDQIVELTGDEVFDGKDFTEILTVGLDQVEVGLLPSTADDIMMGTMQRTRVGQVRAMIIVGANEGVLPAENSGDGLFAIDELEKMSEEGHEICKVDKVRVQEEKLAIYRNLAKPSDHLWISYSIGDEEGSPLRPSELIDDLLEDHPGLEIRRDILNSHDSMELVGGKLSTLRHLTDAMRQAARGESVDPLWASVDKWYRRADESEMGRINEAFDFDNAPADLGDGEADVLFKKDETGACALSPSRIETFAKCPFAHYVTYGLRPEELRVFEVASREIGDVYHACLMEITGRLSSENRWDSVTEEECRQLVAQVLQKQAADYKEGLFGFSNEEKYKSNRMESTCFQALWALVGHVRAGRIEGSRYEVAFGRGRAIPPITVDAGGRTIYIEGKIDRLDQLENGRVKVIDYKSGNLDLKQKEIVSGYRLQLMLYMKAAQMGEKLPAGVFYFHIQDPRVNVDKLKNKGADIADVVSAELKKEFKLKGIMVADEESIREMDGDFTGASDVIPVKATKNGLTGLPADSLVTDDEFAELQGAVDSKLDELCEDMVRGGIDIHPMKIKDETPCKYCQYKSICRFDLGFDGCRYNMVR</sequence>
<dbReference type="InterPro" id="IPR011335">
    <property type="entry name" value="Restrct_endonuc-II-like"/>
</dbReference>
<dbReference type="InterPro" id="IPR027417">
    <property type="entry name" value="P-loop_NTPase"/>
</dbReference>
<keyword evidence="13" id="KW-1185">Reference proteome</keyword>
<dbReference type="RefSeq" id="WP_133529193.1">
    <property type="nucleotide sequence ID" value="NZ_SNXO01000046.1"/>
</dbReference>
<proteinExistence type="predicted"/>
<evidence type="ECO:0000256" key="2">
    <source>
        <dbReference type="ARBA" id="ARBA00022741"/>
    </source>
</evidence>
<dbReference type="Gene3D" id="3.40.50.300">
    <property type="entry name" value="P-loop containing nucleotide triphosphate hydrolases"/>
    <property type="match status" value="3"/>
</dbReference>
<dbReference type="PANTHER" id="PTHR30591">
    <property type="entry name" value="RECBCD ENZYME SUBUNIT RECC"/>
    <property type="match status" value="1"/>
</dbReference>
<comment type="caution">
    <text evidence="12">The sequence shown here is derived from an EMBL/GenBank/DDBJ whole genome shotgun (WGS) entry which is preliminary data.</text>
</comment>
<dbReference type="InterPro" id="IPR049035">
    <property type="entry name" value="ADDB_N"/>
</dbReference>
<evidence type="ECO:0000256" key="4">
    <source>
        <dbReference type="ARBA" id="ARBA00022801"/>
    </source>
</evidence>
<dbReference type="InterPro" id="IPR011604">
    <property type="entry name" value="PDDEXK-like_dom_sf"/>
</dbReference>
<name>A0A4R6Q0N7_9FIRM</name>
<keyword evidence="8" id="KW-0238">DNA-binding</keyword>
<protein>
    <submittedName>
        <fullName evidence="12">DNA helicase/exodeoxyribonuclease V subunit B</fullName>
    </submittedName>
</protein>
<dbReference type="GO" id="GO:0004386">
    <property type="term" value="F:helicase activity"/>
    <property type="evidence" value="ECO:0007669"/>
    <property type="project" value="UniProtKB-KW"/>
</dbReference>
<evidence type="ECO:0000256" key="7">
    <source>
        <dbReference type="ARBA" id="ARBA00022840"/>
    </source>
</evidence>
<dbReference type="GO" id="GO:0003677">
    <property type="term" value="F:DNA binding"/>
    <property type="evidence" value="ECO:0007669"/>
    <property type="project" value="UniProtKB-KW"/>
</dbReference>
<keyword evidence="4" id="KW-0378">Hydrolase</keyword>
<dbReference type="GO" id="GO:0004527">
    <property type="term" value="F:exonuclease activity"/>
    <property type="evidence" value="ECO:0007669"/>
    <property type="project" value="UniProtKB-KW"/>
</dbReference>
<dbReference type="GO" id="GO:0006281">
    <property type="term" value="P:DNA repair"/>
    <property type="evidence" value="ECO:0007669"/>
    <property type="project" value="UniProtKB-KW"/>
</dbReference>
<dbReference type="EMBL" id="SNXO01000046">
    <property type="protein sequence ID" value="TDP49808.1"/>
    <property type="molecule type" value="Genomic_DNA"/>
</dbReference>
<organism evidence="12 13">
    <name type="scientific">Aminicella lysinilytica</name>
    <dbReference type="NCBI Taxonomy" id="433323"/>
    <lineage>
        <taxon>Bacteria</taxon>
        <taxon>Bacillati</taxon>
        <taxon>Bacillota</taxon>
        <taxon>Clostridia</taxon>
        <taxon>Peptostreptococcales</taxon>
        <taxon>Anaerovoracaceae</taxon>
        <taxon>Aminicella</taxon>
    </lineage>
</organism>
<keyword evidence="9" id="KW-0234">DNA repair</keyword>
<keyword evidence="5 12" id="KW-0347">Helicase</keyword>
<dbReference type="GO" id="GO:0005524">
    <property type="term" value="F:ATP binding"/>
    <property type="evidence" value="ECO:0007669"/>
    <property type="project" value="UniProtKB-KW"/>
</dbReference>
<keyword evidence="7" id="KW-0067">ATP-binding</keyword>
<dbReference type="OrthoDB" id="9758506at2"/>
<dbReference type="PANTHER" id="PTHR30591:SF1">
    <property type="entry name" value="RECBCD ENZYME SUBUNIT RECC"/>
    <property type="match status" value="1"/>
</dbReference>
<accession>A0A4R6Q0N7</accession>
<dbReference type="AlphaFoldDB" id="A0A4R6Q0N7"/>
<keyword evidence="6" id="KW-0269">Exonuclease</keyword>
<evidence type="ECO:0000259" key="10">
    <source>
        <dbReference type="Pfam" id="PF12705"/>
    </source>
</evidence>
<evidence type="ECO:0000256" key="1">
    <source>
        <dbReference type="ARBA" id="ARBA00022722"/>
    </source>
</evidence>
<dbReference type="Proteomes" id="UP000295500">
    <property type="component" value="Unassembled WGS sequence"/>
</dbReference>
<dbReference type="Pfam" id="PF21445">
    <property type="entry name" value="ADDB_N"/>
    <property type="match status" value="1"/>
</dbReference>
<evidence type="ECO:0000256" key="9">
    <source>
        <dbReference type="ARBA" id="ARBA00023204"/>
    </source>
</evidence>
<dbReference type="Gene3D" id="3.90.320.10">
    <property type="match status" value="1"/>
</dbReference>
<evidence type="ECO:0000256" key="3">
    <source>
        <dbReference type="ARBA" id="ARBA00022763"/>
    </source>
</evidence>
<feature type="domain" description="PD-(D/E)XK endonuclease-like" evidence="10">
    <location>
        <begin position="739"/>
        <end position="1073"/>
    </location>
</feature>
<reference evidence="12 13" key="1">
    <citation type="submission" date="2019-03" db="EMBL/GenBank/DDBJ databases">
        <title>Genomic Encyclopedia of Type Strains, Phase IV (KMG-IV): sequencing the most valuable type-strain genomes for metagenomic binning, comparative biology and taxonomic classification.</title>
        <authorList>
            <person name="Goeker M."/>
        </authorList>
    </citation>
    <scope>NUCLEOTIDE SEQUENCE [LARGE SCALE GENOMIC DNA]</scope>
    <source>
        <strain evidence="12 13">DSM 28287</strain>
    </source>
</reference>
<keyword evidence="2" id="KW-0547">Nucleotide-binding</keyword>
<evidence type="ECO:0000256" key="8">
    <source>
        <dbReference type="ARBA" id="ARBA00023125"/>
    </source>
</evidence>
<evidence type="ECO:0000313" key="13">
    <source>
        <dbReference type="Proteomes" id="UP000295500"/>
    </source>
</evidence>
<dbReference type="InterPro" id="IPR038726">
    <property type="entry name" value="PDDEXK_AddAB-type"/>
</dbReference>